<name>A0A4C1ZZA3_EUMVA</name>
<organism evidence="2 3">
    <name type="scientific">Eumeta variegata</name>
    <name type="common">Bagworm moth</name>
    <name type="synonym">Eumeta japonica</name>
    <dbReference type="NCBI Taxonomy" id="151549"/>
    <lineage>
        <taxon>Eukaryota</taxon>
        <taxon>Metazoa</taxon>
        <taxon>Ecdysozoa</taxon>
        <taxon>Arthropoda</taxon>
        <taxon>Hexapoda</taxon>
        <taxon>Insecta</taxon>
        <taxon>Pterygota</taxon>
        <taxon>Neoptera</taxon>
        <taxon>Endopterygota</taxon>
        <taxon>Lepidoptera</taxon>
        <taxon>Glossata</taxon>
        <taxon>Ditrysia</taxon>
        <taxon>Tineoidea</taxon>
        <taxon>Psychidae</taxon>
        <taxon>Oiketicinae</taxon>
        <taxon>Eumeta</taxon>
    </lineage>
</organism>
<protein>
    <submittedName>
        <fullName evidence="2">Uncharacterized protein</fullName>
    </submittedName>
</protein>
<dbReference type="Proteomes" id="UP000299102">
    <property type="component" value="Unassembled WGS sequence"/>
</dbReference>
<evidence type="ECO:0000313" key="3">
    <source>
        <dbReference type="Proteomes" id="UP000299102"/>
    </source>
</evidence>
<sequence length="241" mass="27151">MSRSLRTQNRHLSEGLGGTRSGPVYATGDGRAMTLSATVLEVSPELYHLIKAGFVYVGLQRRPYGTSPRWCSVRAVSDTDTASVLQRSVREVRALRRNTGVTCRAERWRAPKMRKLHKGRLREPHMGHSARSAGSEQNGMIWLGRRWRTASSRRPGCRRPHTYGRGSSTEGCTDRVSLRFMQSNLQRSKLATTELLVEAARRNCGSHCSGTLYWEYWRAETVPGCRVVKRRLRGGDPSKPP</sequence>
<dbReference type="AlphaFoldDB" id="A0A4C1ZZA3"/>
<feature type="region of interest" description="Disordered" evidence="1">
    <location>
        <begin position="1"/>
        <end position="23"/>
    </location>
</feature>
<keyword evidence="3" id="KW-1185">Reference proteome</keyword>
<proteinExistence type="predicted"/>
<evidence type="ECO:0000313" key="2">
    <source>
        <dbReference type="EMBL" id="GBP92822.1"/>
    </source>
</evidence>
<reference evidence="2 3" key="1">
    <citation type="journal article" date="2019" name="Commun. Biol.">
        <title>The bagworm genome reveals a unique fibroin gene that provides high tensile strength.</title>
        <authorList>
            <person name="Kono N."/>
            <person name="Nakamura H."/>
            <person name="Ohtoshi R."/>
            <person name="Tomita M."/>
            <person name="Numata K."/>
            <person name="Arakawa K."/>
        </authorList>
    </citation>
    <scope>NUCLEOTIDE SEQUENCE [LARGE SCALE GENOMIC DNA]</scope>
</reference>
<evidence type="ECO:0000256" key="1">
    <source>
        <dbReference type="SAM" id="MobiDB-lite"/>
    </source>
</evidence>
<dbReference type="EMBL" id="BGZK01002312">
    <property type="protein sequence ID" value="GBP92822.1"/>
    <property type="molecule type" value="Genomic_DNA"/>
</dbReference>
<accession>A0A4C1ZZA3</accession>
<comment type="caution">
    <text evidence="2">The sequence shown here is derived from an EMBL/GenBank/DDBJ whole genome shotgun (WGS) entry which is preliminary data.</text>
</comment>
<gene>
    <name evidence="2" type="ORF">EVAR_57334_1</name>
</gene>